<dbReference type="KEGG" id="mai:MICA_1440"/>
<reference evidence="1 2" key="1">
    <citation type="journal article" date="2011" name="BMC Genomics">
        <title>Genomic insights into an obligate epibiotic bacterial predator: Micavibrio aeruginosavorus ARL-13.</title>
        <authorList>
            <person name="Wang Z."/>
            <person name="Kadouri D."/>
            <person name="Wu M."/>
        </authorList>
    </citation>
    <scope>NUCLEOTIDE SEQUENCE [LARGE SCALE GENOMIC DNA]</scope>
    <source>
        <strain evidence="1 2">ARL-13</strain>
    </source>
</reference>
<dbReference type="HOGENOM" id="CLU_3312671_0_0_5"/>
<keyword evidence="2" id="KW-1185">Reference proteome</keyword>
<dbReference type="AlphaFoldDB" id="G2KM62"/>
<dbReference type="Proteomes" id="UP000009286">
    <property type="component" value="Chromosome"/>
</dbReference>
<dbReference type="EMBL" id="CP002382">
    <property type="protein sequence ID" value="AEP09758.1"/>
    <property type="molecule type" value="Genomic_DNA"/>
</dbReference>
<organism evidence="1 2">
    <name type="scientific">Micavibrio aeruginosavorus (strain ARL-13)</name>
    <dbReference type="NCBI Taxonomy" id="856793"/>
    <lineage>
        <taxon>Bacteria</taxon>
        <taxon>Pseudomonadati</taxon>
        <taxon>Bdellovibrionota</taxon>
        <taxon>Bdellovibrionia</taxon>
        <taxon>Bdellovibrionales</taxon>
        <taxon>Pseudobdellovibrionaceae</taxon>
        <taxon>Micavibrio</taxon>
    </lineage>
</organism>
<name>G2KM62_MICAA</name>
<evidence type="ECO:0000313" key="2">
    <source>
        <dbReference type="Proteomes" id="UP000009286"/>
    </source>
</evidence>
<protein>
    <submittedName>
        <fullName evidence="1">Uncharacterized protein</fullName>
    </submittedName>
</protein>
<sequence length="39" mass="4794">MRLFNIMNMQEQEIKGFEWGKREVLVLANKNLWQKADRQ</sequence>
<proteinExistence type="predicted"/>
<dbReference type="STRING" id="856793.MICA_1440"/>
<accession>G2KM62</accession>
<evidence type="ECO:0000313" key="1">
    <source>
        <dbReference type="EMBL" id="AEP09758.1"/>
    </source>
</evidence>
<gene>
    <name evidence="1" type="ordered locus">MICA_1440</name>
</gene>